<dbReference type="Pfam" id="PF24750">
    <property type="entry name" value="b-prop_At3g26010-like"/>
    <property type="match status" value="1"/>
</dbReference>
<dbReference type="PANTHER" id="PTHR35546:SF48">
    <property type="entry name" value="F-BOX DOMAIN-CONTAINING PROTEIN"/>
    <property type="match status" value="1"/>
</dbReference>
<name>A0A452ZUC5_AEGTS</name>
<feature type="domain" description="F-box protein At3g26010-like beta-propeller" evidence="1">
    <location>
        <begin position="24"/>
        <end position="190"/>
    </location>
</feature>
<reference evidence="2" key="3">
    <citation type="journal article" date="2017" name="Nature">
        <title>Genome sequence of the progenitor of the wheat D genome Aegilops tauschii.</title>
        <authorList>
            <person name="Luo M.C."/>
            <person name="Gu Y.Q."/>
            <person name="Puiu D."/>
            <person name="Wang H."/>
            <person name="Twardziok S.O."/>
            <person name="Deal K.R."/>
            <person name="Huo N."/>
            <person name="Zhu T."/>
            <person name="Wang L."/>
            <person name="Wang Y."/>
            <person name="McGuire P.E."/>
            <person name="Liu S."/>
            <person name="Long H."/>
            <person name="Ramasamy R.K."/>
            <person name="Rodriguez J.C."/>
            <person name="Van S.L."/>
            <person name="Yuan L."/>
            <person name="Wang Z."/>
            <person name="Xia Z."/>
            <person name="Xiao L."/>
            <person name="Anderson O.D."/>
            <person name="Ouyang S."/>
            <person name="Liang Y."/>
            <person name="Zimin A.V."/>
            <person name="Pertea G."/>
            <person name="Qi P."/>
            <person name="Bennetzen J.L."/>
            <person name="Dai X."/>
            <person name="Dawson M.W."/>
            <person name="Muller H.G."/>
            <person name="Kugler K."/>
            <person name="Rivarola-Duarte L."/>
            <person name="Spannagl M."/>
            <person name="Mayer K.F.X."/>
            <person name="Lu F.H."/>
            <person name="Bevan M.W."/>
            <person name="Leroy P."/>
            <person name="Li P."/>
            <person name="You F.M."/>
            <person name="Sun Q."/>
            <person name="Liu Z."/>
            <person name="Lyons E."/>
            <person name="Wicker T."/>
            <person name="Salzberg S.L."/>
            <person name="Devos K.M."/>
            <person name="Dvorak J."/>
        </authorList>
    </citation>
    <scope>NUCLEOTIDE SEQUENCE [LARGE SCALE GENOMIC DNA]</scope>
    <source>
        <strain evidence="2">cv. AL8/78</strain>
    </source>
</reference>
<keyword evidence="3" id="KW-1185">Reference proteome</keyword>
<organism evidence="2 3">
    <name type="scientific">Aegilops tauschii subsp. strangulata</name>
    <name type="common">Goatgrass</name>
    <dbReference type="NCBI Taxonomy" id="200361"/>
    <lineage>
        <taxon>Eukaryota</taxon>
        <taxon>Viridiplantae</taxon>
        <taxon>Streptophyta</taxon>
        <taxon>Embryophyta</taxon>
        <taxon>Tracheophyta</taxon>
        <taxon>Spermatophyta</taxon>
        <taxon>Magnoliopsida</taxon>
        <taxon>Liliopsida</taxon>
        <taxon>Poales</taxon>
        <taxon>Poaceae</taxon>
        <taxon>BOP clade</taxon>
        <taxon>Pooideae</taxon>
        <taxon>Triticodae</taxon>
        <taxon>Triticeae</taxon>
        <taxon>Triticinae</taxon>
        <taxon>Aegilops</taxon>
    </lineage>
</organism>
<dbReference type="InterPro" id="IPR056592">
    <property type="entry name" value="Beta-prop_At3g26010-like"/>
</dbReference>
<dbReference type="EnsemblPlants" id="AET1Gv20919300.1">
    <property type="protein sequence ID" value="AET1Gv20919300.1"/>
    <property type="gene ID" value="AET1Gv20919300"/>
</dbReference>
<evidence type="ECO:0000259" key="1">
    <source>
        <dbReference type="Pfam" id="PF24750"/>
    </source>
</evidence>
<dbReference type="PANTHER" id="PTHR35546">
    <property type="entry name" value="F-BOX PROTEIN INTERACTION DOMAIN PROTEIN-RELATED"/>
    <property type="match status" value="1"/>
</dbReference>
<dbReference type="Proteomes" id="UP000015105">
    <property type="component" value="Chromosome 1D"/>
</dbReference>
<evidence type="ECO:0000313" key="2">
    <source>
        <dbReference type="EnsemblPlants" id="AET1Gv20919300.1"/>
    </source>
</evidence>
<reference evidence="3" key="1">
    <citation type="journal article" date="2014" name="Science">
        <title>Ancient hybridizations among the ancestral genomes of bread wheat.</title>
        <authorList>
            <consortium name="International Wheat Genome Sequencing Consortium,"/>
            <person name="Marcussen T."/>
            <person name="Sandve S.R."/>
            <person name="Heier L."/>
            <person name="Spannagl M."/>
            <person name="Pfeifer M."/>
            <person name="Jakobsen K.S."/>
            <person name="Wulff B.B."/>
            <person name="Steuernagel B."/>
            <person name="Mayer K.F."/>
            <person name="Olsen O.A."/>
        </authorList>
    </citation>
    <scope>NUCLEOTIDE SEQUENCE [LARGE SCALE GENOMIC DNA]</scope>
    <source>
        <strain evidence="3">cv. AL8/78</strain>
    </source>
</reference>
<sequence length="220" mass="24895">IIRLGFDPAAPSRFAVFVLVRDDGITRVEIFSSETGRWTSKESEWGDLTSVVDHNGSLSLFFGGTLHLTTHDSSVIMVDAEGNTWRKIRMPLTVADTSDYGYIGQSQGRLYAMHMDYTNGNRQLSVWVLEDYASGQWTLKHTASMSELIGHDEVCTFVAFGPECKSIFFQINGLNDRLVSYDVENRTCRVVFCFGNSHYDLRCKPYIPSYIEWLSDGCKN</sequence>
<dbReference type="InterPro" id="IPR011043">
    <property type="entry name" value="Gal_Oxase/kelch_b-propeller"/>
</dbReference>
<evidence type="ECO:0000313" key="3">
    <source>
        <dbReference type="Proteomes" id="UP000015105"/>
    </source>
</evidence>
<dbReference type="STRING" id="200361.A0A452ZUC5"/>
<accession>A0A452ZUC5</accession>
<dbReference type="SUPFAM" id="SSF50965">
    <property type="entry name" value="Galactose oxidase, central domain"/>
    <property type="match status" value="1"/>
</dbReference>
<dbReference type="InterPro" id="IPR055290">
    <property type="entry name" value="At3g26010-like"/>
</dbReference>
<dbReference type="Gramene" id="AET1Gv20919300.1">
    <property type="protein sequence ID" value="AET1Gv20919300.1"/>
    <property type="gene ID" value="AET1Gv20919300"/>
</dbReference>
<protein>
    <recommendedName>
        <fullName evidence="1">F-box protein At3g26010-like beta-propeller domain-containing protein</fullName>
    </recommendedName>
</protein>
<proteinExistence type="predicted"/>
<reference evidence="2" key="4">
    <citation type="submission" date="2019-03" db="UniProtKB">
        <authorList>
            <consortium name="EnsemblPlants"/>
        </authorList>
    </citation>
    <scope>IDENTIFICATION</scope>
</reference>
<reference evidence="2" key="5">
    <citation type="journal article" date="2021" name="G3 (Bethesda)">
        <title>Aegilops tauschii genome assembly Aet v5.0 features greater sequence contiguity and improved annotation.</title>
        <authorList>
            <person name="Wang L."/>
            <person name="Zhu T."/>
            <person name="Rodriguez J.C."/>
            <person name="Deal K.R."/>
            <person name="Dubcovsky J."/>
            <person name="McGuire P.E."/>
            <person name="Lux T."/>
            <person name="Spannagl M."/>
            <person name="Mayer K.F.X."/>
            <person name="Baldrich P."/>
            <person name="Meyers B.C."/>
            <person name="Huo N."/>
            <person name="Gu Y.Q."/>
            <person name="Zhou H."/>
            <person name="Devos K.M."/>
            <person name="Bennetzen J.L."/>
            <person name="Unver T."/>
            <person name="Budak H."/>
            <person name="Gulick P.J."/>
            <person name="Galiba G."/>
            <person name="Kalapos B."/>
            <person name="Nelson D.R."/>
            <person name="Li P."/>
            <person name="You F.M."/>
            <person name="Luo M.C."/>
            <person name="Dvorak J."/>
        </authorList>
    </citation>
    <scope>NUCLEOTIDE SEQUENCE [LARGE SCALE GENOMIC DNA]</scope>
    <source>
        <strain evidence="2">cv. AL8/78</strain>
    </source>
</reference>
<reference evidence="3" key="2">
    <citation type="journal article" date="2017" name="Nat. Plants">
        <title>The Aegilops tauschii genome reveals multiple impacts of transposons.</title>
        <authorList>
            <person name="Zhao G."/>
            <person name="Zou C."/>
            <person name="Li K."/>
            <person name="Wang K."/>
            <person name="Li T."/>
            <person name="Gao L."/>
            <person name="Zhang X."/>
            <person name="Wang H."/>
            <person name="Yang Z."/>
            <person name="Liu X."/>
            <person name="Jiang W."/>
            <person name="Mao L."/>
            <person name="Kong X."/>
            <person name="Jiao Y."/>
            <person name="Jia J."/>
        </authorList>
    </citation>
    <scope>NUCLEOTIDE SEQUENCE [LARGE SCALE GENOMIC DNA]</scope>
    <source>
        <strain evidence="3">cv. AL8/78</strain>
    </source>
</reference>
<dbReference type="AlphaFoldDB" id="A0A452ZUC5"/>